<dbReference type="Pfam" id="PF25591">
    <property type="entry name" value="LRV_2"/>
    <property type="match status" value="1"/>
</dbReference>
<feature type="transmembrane region" description="Helical" evidence="1">
    <location>
        <begin position="96"/>
        <end position="117"/>
    </location>
</feature>
<evidence type="ECO:0000256" key="1">
    <source>
        <dbReference type="SAM" id="Phobius"/>
    </source>
</evidence>
<keyword evidence="1" id="KW-1133">Transmembrane helix</keyword>
<feature type="domain" description="Leucine rich repeat variant" evidence="2">
    <location>
        <begin position="9"/>
        <end position="66"/>
    </location>
</feature>
<sequence>MSVLNHPFYAEAAHPLTPQARLAELAAAYPELHPVIASNPACYPGLLAWMREHGTLAPVAEQQAVAQQPVELPVEQPNPFGSTTVKTRPALGKKPLLIGGAIALVVLLVGGGTWAYAAISSKLGGASTPQAAVEKLLNGAADLDPLSVYGALSPAEVESFQASFEKLGELTTEAPDGAQVNYQKQLEEMMSLTQVSLDGLRFEVEEIDDEIAAVAVTGGELRVDADPEKLADAYFEMMKPQLIAQYTEWGFSDEEIEDVVDEARSSAVDGLADTFPYSLTAGEIGEEIGHDPTIIAVKEGNSWYVSPLLTMGELMYQSRGTGQPRGTLVAKAETFATPEEALDGFAQGAVEYLNTGEPAALARSLPLAERRLLSLYGEAAGLGQGLSLEVADVSASSVKAGDIARIELENLAISGGSGYRAWSVEVSGVCAQANGSSPACLDDVPLLDKLGAVDLQLIAVKQSSGWFVSPVRTVSDAAAIVMDNLVTLSNRGELEDLLASN</sequence>
<keyword evidence="1" id="KW-0472">Membrane</keyword>
<evidence type="ECO:0000313" key="3">
    <source>
        <dbReference type="EMBL" id="GAA3895703.1"/>
    </source>
</evidence>
<keyword evidence="4" id="KW-1185">Reference proteome</keyword>
<name>A0ABP7L879_9MICO</name>
<evidence type="ECO:0000313" key="4">
    <source>
        <dbReference type="Proteomes" id="UP001501803"/>
    </source>
</evidence>
<dbReference type="EMBL" id="BAABCN010000018">
    <property type="protein sequence ID" value="GAA3895703.1"/>
    <property type="molecule type" value="Genomic_DNA"/>
</dbReference>
<dbReference type="InterPro" id="IPR057893">
    <property type="entry name" value="LRV_2"/>
</dbReference>
<protein>
    <recommendedName>
        <fullName evidence="2">Leucine rich repeat variant domain-containing protein</fullName>
    </recommendedName>
</protein>
<dbReference type="RefSeq" id="WP_345069841.1">
    <property type="nucleotide sequence ID" value="NZ_BAABCN010000018.1"/>
</dbReference>
<comment type="caution">
    <text evidence="3">The sequence shown here is derived from an EMBL/GenBank/DDBJ whole genome shotgun (WGS) entry which is preliminary data.</text>
</comment>
<organism evidence="3 4">
    <name type="scientific">Leifsonia kafniensis</name>
    <dbReference type="NCBI Taxonomy" id="475957"/>
    <lineage>
        <taxon>Bacteria</taxon>
        <taxon>Bacillati</taxon>
        <taxon>Actinomycetota</taxon>
        <taxon>Actinomycetes</taxon>
        <taxon>Micrococcales</taxon>
        <taxon>Microbacteriaceae</taxon>
        <taxon>Leifsonia</taxon>
    </lineage>
</organism>
<dbReference type="Proteomes" id="UP001501803">
    <property type="component" value="Unassembled WGS sequence"/>
</dbReference>
<gene>
    <name evidence="3" type="ORF">GCM10022381_41520</name>
</gene>
<accession>A0ABP7L879</accession>
<keyword evidence="1" id="KW-0812">Transmembrane</keyword>
<evidence type="ECO:0000259" key="2">
    <source>
        <dbReference type="Pfam" id="PF25591"/>
    </source>
</evidence>
<proteinExistence type="predicted"/>
<reference evidence="4" key="1">
    <citation type="journal article" date="2019" name="Int. J. Syst. Evol. Microbiol.">
        <title>The Global Catalogue of Microorganisms (GCM) 10K type strain sequencing project: providing services to taxonomists for standard genome sequencing and annotation.</title>
        <authorList>
            <consortium name="The Broad Institute Genomics Platform"/>
            <consortium name="The Broad Institute Genome Sequencing Center for Infectious Disease"/>
            <person name="Wu L."/>
            <person name="Ma J."/>
        </authorList>
    </citation>
    <scope>NUCLEOTIDE SEQUENCE [LARGE SCALE GENOMIC DNA]</scope>
    <source>
        <strain evidence="4">JCM 17021</strain>
    </source>
</reference>